<organism evidence="2">
    <name type="scientific">human gut metagenome</name>
    <dbReference type="NCBI Taxonomy" id="408170"/>
    <lineage>
        <taxon>unclassified sequences</taxon>
        <taxon>metagenomes</taxon>
        <taxon>organismal metagenomes</taxon>
    </lineage>
</organism>
<keyword evidence="1" id="KW-0812">Transmembrane</keyword>
<reference evidence="2" key="1">
    <citation type="journal article" date="2013" name="Environ. Microbiol.">
        <title>Microbiota from the distal guts of lean and obese adolescents exhibit partial functional redundancy besides clear differences in community structure.</title>
        <authorList>
            <person name="Ferrer M."/>
            <person name="Ruiz A."/>
            <person name="Lanza F."/>
            <person name="Haange S.B."/>
            <person name="Oberbach A."/>
            <person name="Till H."/>
            <person name="Bargiela R."/>
            <person name="Campoy C."/>
            <person name="Segura M.T."/>
            <person name="Richter M."/>
            <person name="von Bergen M."/>
            <person name="Seifert J."/>
            <person name="Suarez A."/>
        </authorList>
    </citation>
    <scope>NUCLEOTIDE SEQUENCE</scope>
</reference>
<sequence>MKKHLPAVLTGIGLLILWQVIAMCINAAYILPSPTQIAVKIWELREPLFTVHTPATMLVTLIGLLISVVLGVGLAVVME</sequence>
<keyword evidence="1" id="KW-1133">Transmembrane helix</keyword>
<feature type="non-terminal residue" evidence="2">
    <location>
        <position position="79"/>
    </location>
</feature>
<protein>
    <submittedName>
        <fullName evidence="2">ABC transporter, permease</fullName>
    </submittedName>
</protein>
<keyword evidence="1" id="KW-0472">Membrane</keyword>
<evidence type="ECO:0000256" key="1">
    <source>
        <dbReference type="SAM" id="Phobius"/>
    </source>
</evidence>
<name>K1UA46_9ZZZZ</name>
<gene>
    <name evidence="2" type="ORF">OBE_01527</name>
</gene>
<dbReference type="AlphaFoldDB" id="K1UA46"/>
<accession>K1UA46</accession>
<feature type="transmembrane region" description="Helical" evidence="1">
    <location>
        <begin position="51"/>
        <end position="77"/>
    </location>
</feature>
<proteinExistence type="predicted"/>
<comment type="caution">
    <text evidence="2">The sequence shown here is derived from an EMBL/GenBank/DDBJ whole genome shotgun (WGS) entry which is preliminary data.</text>
</comment>
<evidence type="ECO:0000313" key="2">
    <source>
        <dbReference type="EMBL" id="EKC75100.1"/>
    </source>
</evidence>
<dbReference type="EMBL" id="AJWZ01001016">
    <property type="protein sequence ID" value="EKC75100.1"/>
    <property type="molecule type" value="Genomic_DNA"/>
</dbReference>
<feature type="transmembrane region" description="Helical" evidence="1">
    <location>
        <begin position="7"/>
        <end position="31"/>
    </location>
</feature>